<sequence>MAAKVEEVYPVEVLMHFSAPNEWPAQTRSQKGNSRDVFGEGSANILVNFGRSPLWFEFSSSYNRANRSAGIRAAFEQINLECCSAGPTLLPRHLGTECQHFTRTLRRNRQIYGQTTHTVTEPKKLPKVALQNTNHRQYTKKDKQVGRKVSQTIAANIDSSPALVLVEMLGKPQLPQQFVGPEDKCPHSEAEAAVSAAESCDYDGVSGIGRNGVGNDFGGSTGAVDELGRMSGQPCRRGKGGIWFVVVVRVNSVYRHNRNRRTASPRQRGNGGRGLERQSRERGRMRNGAGGAHRDAEKGESRSRHQMETSRRGTRLEMSQRGSQRMGEGRKTNMDMYD</sequence>
<dbReference type="EMBL" id="JAWWNJ010000124">
    <property type="protein sequence ID" value="KAK6988299.1"/>
    <property type="molecule type" value="Genomic_DNA"/>
</dbReference>
<organism evidence="2 3">
    <name type="scientific">Favolaschia claudopus</name>
    <dbReference type="NCBI Taxonomy" id="2862362"/>
    <lineage>
        <taxon>Eukaryota</taxon>
        <taxon>Fungi</taxon>
        <taxon>Dikarya</taxon>
        <taxon>Basidiomycota</taxon>
        <taxon>Agaricomycotina</taxon>
        <taxon>Agaricomycetes</taxon>
        <taxon>Agaricomycetidae</taxon>
        <taxon>Agaricales</taxon>
        <taxon>Marasmiineae</taxon>
        <taxon>Mycenaceae</taxon>
        <taxon>Favolaschia</taxon>
    </lineage>
</organism>
<gene>
    <name evidence="2" type="ORF">R3P38DRAFT_2804762</name>
</gene>
<feature type="compositionally biased region" description="Basic and acidic residues" evidence="1">
    <location>
        <begin position="327"/>
        <end position="338"/>
    </location>
</feature>
<evidence type="ECO:0000313" key="3">
    <source>
        <dbReference type="Proteomes" id="UP001362999"/>
    </source>
</evidence>
<protein>
    <recommendedName>
        <fullName evidence="4">Inositol-pentakisphosphate 2-kinase</fullName>
    </recommendedName>
</protein>
<dbReference type="Proteomes" id="UP001362999">
    <property type="component" value="Unassembled WGS sequence"/>
</dbReference>
<name>A0AAV9ZP88_9AGAR</name>
<comment type="caution">
    <text evidence="2">The sequence shown here is derived from an EMBL/GenBank/DDBJ whole genome shotgun (WGS) entry which is preliminary data.</text>
</comment>
<feature type="compositionally biased region" description="Basic and acidic residues" evidence="1">
    <location>
        <begin position="292"/>
        <end position="315"/>
    </location>
</feature>
<evidence type="ECO:0000313" key="2">
    <source>
        <dbReference type="EMBL" id="KAK6988299.1"/>
    </source>
</evidence>
<reference evidence="2 3" key="1">
    <citation type="journal article" date="2024" name="J Genomics">
        <title>Draft genome sequencing and assembly of Favolaschia claudopus CIRM-BRFM 2984 isolated from oak limbs.</title>
        <authorList>
            <person name="Navarro D."/>
            <person name="Drula E."/>
            <person name="Chaduli D."/>
            <person name="Cazenave R."/>
            <person name="Ahrendt S."/>
            <person name="Wang J."/>
            <person name="Lipzen A."/>
            <person name="Daum C."/>
            <person name="Barry K."/>
            <person name="Grigoriev I.V."/>
            <person name="Favel A."/>
            <person name="Rosso M.N."/>
            <person name="Martin F."/>
        </authorList>
    </citation>
    <scope>NUCLEOTIDE SEQUENCE [LARGE SCALE GENOMIC DNA]</scope>
    <source>
        <strain evidence="2 3">CIRM-BRFM 2984</strain>
    </source>
</reference>
<proteinExistence type="predicted"/>
<feature type="compositionally biased region" description="Basic and acidic residues" evidence="1">
    <location>
        <begin position="274"/>
        <end position="284"/>
    </location>
</feature>
<evidence type="ECO:0008006" key="4">
    <source>
        <dbReference type="Google" id="ProtNLM"/>
    </source>
</evidence>
<dbReference type="AlphaFoldDB" id="A0AAV9ZP88"/>
<feature type="region of interest" description="Disordered" evidence="1">
    <location>
        <begin position="257"/>
        <end position="338"/>
    </location>
</feature>
<keyword evidence="3" id="KW-1185">Reference proteome</keyword>
<evidence type="ECO:0000256" key="1">
    <source>
        <dbReference type="SAM" id="MobiDB-lite"/>
    </source>
</evidence>
<accession>A0AAV9ZP88</accession>